<dbReference type="eggNOG" id="COG0572">
    <property type="taxonomic scope" value="Bacteria"/>
</dbReference>
<keyword evidence="9 16" id="KW-0547">Nucleotide-binding</keyword>
<dbReference type="SUPFAM" id="SSF52540">
    <property type="entry name" value="P-loop containing nucleoside triphosphate hydrolases"/>
    <property type="match status" value="1"/>
</dbReference>
<sequence>MKRVRIMGITGGSGSGKSTIVRKISEICPDFVFIPQDNYYRSAEYINNENITAFNFDHPDAFDTDLLHAHLRALKQGKPIDMPQYDFVRHRRRQEMVHVEPRPLVIIEGLMVLYDKRIRELLDLKLYVDTPDDIRFIRRLRRDISERGRTAESVITQYLEVVRPGHFNFIEPTKKYADLIIPEGGYNENALLALIPFIRELSQDL</sequence>
<dbReference type="NCBIfam" id="NF004018">
    <property type="entry name" value="PRK05480.1"/>
    <property type="match status" value="1"/>
</dbReference>
<evidence type="ECO:0000256" key="10">
    <source>
        <dbReference type="ARBA" id="ARBA00022777"/>
    </source>
</evidence>
<feature type="domain" description="Phosphoribulokinase/uridine kinase" evidence="18">
    <location>
        <begin position="6"/>
        <end position="187"/>
    </location>
</feature>
<organism evidence="19 20">
    <name type="scientific">Parasphaerochaeta coccoides (strain ATCC BAA-1237 / DSM 17374 / SPN1)</name>
    <name type="common">Sphaerochaeta coccoides</name>
    <dbReference type="NCBI Taxonomy" id="760011"/>
    <lineage>
        <taxon>Bacteria</taxon>
        <taxon>Pseudomonadati</taxon>
        <taxon>Spirochaetota</taxon>
        <taxon>Spirochaetia</taxon>
        <taxon>Spirochaetales</taxon>
        <taxon>Sphaerochaetaceae</taxon>
        <taxon>Parasphaerochaeta</taxon>
    </lineage>
</organism>
<comment type="catalytic activity">
    <reaction evidence="15 16 17">
        <text>uridine + ATP = UMP + ADP + H(+)</text>
        <dbReference type="Rhea" id="RHEA:16825"/>
        <dbReference type="ChEBI" id="CHEBI:15378"/>
        <dbReference type="ChEBI" id="CHEBI:16704"/>
        <dbReference type="ChEBI" id="CHEBI:30616"/>
        <dbReference type="ChEBI" id="CHEBI:57865"/>
        <dbReference type="ChEBI" id="CHEBI:456216"/>
        <dbReference type="EC" id="2.7.1.48"/>
    </reaction>
</comment>
<dbReference type="KEGG" id="scc:Spico_0967"/>
<dbReference type="GO" id="GO:0005737">
    <property type="term" value="C:cytoplasm"/>
    <property type="evidence" value="ECO:0007669"/>
    <property type="project" value="UniProtKB-SubCell"/>
</dbReference>
<proteinExistence type="inferred from homology"/>
<dbReference type="Gene3D" id="3.40.50.300">
    <property type="entry name" value="P-loop containing nucleotide triphosphate hydrolases"/>
    <property type="match status" value="1"/>
</dbReference>
<evidence type="ECO:0000256" key="4">
    <source>
        <dbReference type="ARBA" id="ARBA00005408"/>
    </source>
</evidence>
<protein>
    <recommendedName>
        <fullName evidence="6 16">Uridine kinase</fullName>
        <ecNumber evidence="5 16">2.7.1.48</ecNumber>
    </recommendedName>
    <alternativeName>
        <fullName evidence="12 16">Cytidine monophosphokinase</fullName>
    </alternativeName>
    <alternativeName>
        <fullName evidence="13 16">Uridine monophosphokinase</fullName>
    </alternativeName>
</protein>
<comment type="pathway">
    <text evidence="3 16 17">Pyrimidine metabolism; CTP biosynthesis via salvage pathway; CTP from cytidine: step 1/3.</text>
</comment>
<keyword evidence="20" id="KW-1185">Reference proteome</keyword>
<name>F4GIQ7_PARC1</name>
<comment type="subcellular location">
    <subcellularLocation>
        <location evidence="1 16 17">Cytoplasm</location>
    </subcellularLocation>
</comment>
<evidence type="ECO:0000256" key="5">
    <source>
        <dbReference type="ARBA" id="ARBA00012137"/>
    </source>
</evidence>
<keyword evidence="11 16" id="KW-0067">ATP-binding</keyword>
<evidence type="ECO:0000256" key="11">
    <source>
        <dbReference type="ARBA" id="ARBA00022840"/>
    </source>
</evidence>
<evidence type="ECO:0000256" key="1">
    <source>
        <dbReference type="ARBA" id="ARBA00004496"/>
    </source>
</evidence>
<evidence type="ECO:0000256" key="14">
    <source>
        <dbReference type="ARBA" id="ARBA00047436"/>
    </source>
</evidence>
<dbReference type="EC" id="2.7.1.48" evidence="5 16"/>
<dbReference type="STRING" id="760011.Spico_0967"/>
<dbReference type="GO" id="GO:0004849">
    <property type="term" value="F:uridine kinase activity"/>
    <property type="evidence" value="ECO:0007669"/>
    <property type="project" value="UniProtKB-UniRule"/>
</dbReference>
<evidence type="ECO:0000259" key="18">
    <source>
        <dbReference type="Pfam" id="PF00485"/>
    </source>
</evidence>
<reference evidence="20" key="1">
    <citation type="submission" date="2011-04" db="EMBL/GenBank/DDBJ databases">
        <title>The complete genome of Spirochaeta coccoides DSM 17374.</title>
        <authorList>
            <person name="Lucas S."/>
            <person name="Copeland A."/>
            <person name="Lapidus A."/>
            <person name="Bruce D."/>
            <person name="Goodwin L."/>
            <person name="Pitluck S."/>
            <person name="Peters L."/>
            <person name="Kyrpides N."/>
            <person name="Mavromatis K."/>
            <person name="Pagani I."/>
            <person name="Ivanova N."/>
            <person name="Ovchinnikova G."/>
            <person name="Lu M."/>
            <person name="Detter J.C."/>
            <person name="Tapia R."/>
            <person name="Han C."/>
            <person name="Land M."/>
            <person name="Hauser L."/>
            <person name="Markowitz V."/>
            <person name="Cheng J.-F."/>
            <person name="Hugenholtz P."/>
            <person name="Woyke T."/>
            <person name="Wu D."/>
            <person name="Spring S."/>
            <person name="Schroeder M."/>
            <person name="Brambilla E."/>
            <person name="Klenk H.-P."/>
            <person name="Eisen J.A."/>
        </authorList>
    </citation>
    <scope>NUCLEOTIDE SEQUENCE [LARGE SCALE GENOMIC DNA]</scope>
    <source>
        <strain evidence="20">ATCC BAA-1237 / DSM 17374 / SPN1</strain>
    </source>
</reference>
<dbReference type="CDD" id="cd02023">
    <property type="entry name" value="UMPK"/>
    <property type="match status" value="1"/>
</dbReference>
<evidence type="ECO:0000256" key="2">
    <source>
        <dbReference type="ARBA" id="ARBA00004690"/>
    </source>
</evidence>
<keyword evidence="7 16" id="KW-0963">Cytoplasm</keyword>
<dbReference type="InterPro" id="IPR027417">
    <property type="entry name" value="P-loop_NTPase"/>
</dbReference>
<dbReference type="UniPathway" id="UPA00574">
    <property type="reaction ID" value="UER00637"/>
</dbReference>
<dbReference type="UniPathway" id="UPA00579">
    <property type="reaction ID" value="UER00640"/>
</dbReference>
<dbReference type="Pfam" id="PF00485">
    <property type="entry name" value="PRK"/>
    <property type="match status" value="1"/>
</dbReference>
<evidence type="ECO:0000256" key="7">
    <source>
        <dbReference type="ARBA" id="ARBA00022490"/>
    </source>
</evidence>
<comment type="similarity">
    <text evidence="4 16 17">Belongs to the uridine kinase family.</text>
</comment>
<dbReference type="InterPro" id="IPR000764">
    <property type="entry name" value="Uridine_kinase-like"/>
</dbReference>
<dbReference type="OrthoDB" id="9777642at2"/>
<dbReference type="RefSeq" id="WP_013739586.1">
    <property type="nucleotide sequence ID" value="NC_015436.1"/>
</dbReference>
<evidence type="ECO:0000256" key="8">
    <source>
        <dbReference type="ARBA" id="ARBA00022679"/>
    </source>
</evidence>
<dbReference type="GO" id="GO:0043771">
    <property type="term" value="F:cytidine kinase activity"/>
    <property type="evidence" value="ECO:0007669"/>
    <property type="project" value="RHEA"/>
</dbReference>
<evidence type="ECO:0000256" key="6">
    <source>
        <dbReference type="ARBA" id="ARBA00021478"/>
    </source>
</evidence>
<dbReference type="PRINTS" id="PR00988">
    <property type="entry name" value="URIDINKINASE"/>
</dbReference>
<dbReference type="EMBL" id="CP002659">
    <property type="protein sequence ID" value="AEC02191.1"/>
    <property type="molecule type" value="Genomic_DNA"/>
</dbReference>
<evidence type="ECO:0000256" key="15">
    <source>
        <dbReference type="ARBA" id="ARBA00048909"/>
    </source>
</evidence>
<dbReference type="AlphaFoldDB" id="F4GIQ7"/>
<feature type="binding site" evidence="16">
    <location>
        <begin position="11"/>
        <end position="18"/>
    </location>
    <ligand>
        <name>ATP</name>
        <dbReference type="ChEBI" id="CHEBI:30616"/>
    </ligand>
</feature>
<keyword evidence="10 16" id="KW-0418">Kinase</keyword>
<dbReference type="InterPro" id="IPR026008">
    <property type="entry name" value="Uridine_kinase"/>
</dbReference>
<evidence type="ECO:0000256" key="13">
    <source>
        <dbReference type="ARBA" id="ARBA00031452"/>
    </source>
</evidence>
<dbReference type="GO" id="GO:0044211">
    <property type="term" value="P:CTP salvage"/>
    <property type="evidence" value="ECO:0007669"/>
    <property type="project" value="UniProtKB-UniRule"/>
</dbReference>
<gene>
    <name evidence="16" type="primary">udk</name>
    <name evidence="19" type="ordered locus">Spico_0967</name>
</gene>
<dbReference type="GO" id="GO:0005524">
    <property type="term" value="F:ATP binding"/>
    <property type="evidence" value="ECO:0007669"/>
    <property type="project" value="UniProtKB-UniRule"/>
</dbReference>
<reference evidence="19 20" key="2">
    <citation type="journal article" date="2012" name="Stand. Genomic Sci.">
        <title>Complete genome sequence of the termite hindgut bacterium Spirochaeta coccoides type strain (SPN1(T)), reclassification in the genus Sphaerochaeta as Sphaerochaeta coccoides comb. nov. and emendations of the family Spirochaetaceae and the genus Sphaerochaeta.</title>
        <authorList>
            <person name="Abt B."/>
            <person name="Han C."/>
            <person name="Scheuner C."/>
            <person name="Lu M."/>
            <person name="Lapidus A."/>
            <person name="Nolan M."/>
            <person name="Lucas S."/>
            <person name="Hammon N."/>
            <person name="Deshpande S."/>
            <person name="Cheng J.F."/>
            <person name="Tapia R."/>
            <person name="Goodwin L.A."/>
            <person name="Pitluck S."/>
            <person name="Liolios K."/>
            <person name="Pagani I."/>
            <person name="Ivanova N."/>
            <person name="Mavromatis K."/>
            <person name="Mikhailova N."/>
            <person name="Huntemann M."/>
            <person name="Pati A."/>
            <person name="Chen A."/>
            <person name="Palaniappan K."/>
            <person name="Land M."/>
            <person name="Hauser L."/>
            <person name="Brambilla E.M."/>
            <person name="Rohde M."/>
            <person name="Spring S."/>
            <person name="Gronow S."/>
            <person name="Goker M."/>
            <person name="Woyke T."/>
            <person name="Bristow J."/>
            <person name="Eisen J.A."/>
            <person name="Markowitz V."/>
            <person name="Hugenholtz P."/>
            <person name="Kyrpides N.C."/>
            <person name="Klenk H.P."/>
            <person name="Detter J.C."/>
        </authorList>
    </citation>
    <scope>NUCLEOTIDE SEQUENCE [LARGE SCALE GENOMIC DNA]</scope>
    <source>
        <strain evidence="20">ATCC BAA-1237 / DSM 17374 / SPN1</strain>
    </source>
</reference>
<dbReference type="NCBIfam" id="TIGR00235">
    <property type="entry name" value="udk"/>
    <property type="match status" value="1"/>
</dbReference>
<evidence type="ECO:0000313" key="19">
    <source>
        <dbReference type="EMBL" id="AEC02191.1"/>
    </source>
</evidence>
<dbReference type="Proteomes" id="UP000007939">
    <property type="component" value="Chromosome"/>
</dbReference>
<evidence type="ECO:0000256" key="3">
    <source>
        <dbReference type="ARBA" id="ARBA00004784"/>
    </source>
</evidence>
<evidence type="ECO:0000256" key="17">
    <source>
        <dbReference type="RuleBase" id="RU003825"/>
    </source>
</evidence>
<evidence type="ECO:0000313" key="20">
    <source>
        <dbReference type="Proteomes" id="UP000007939"/>
    </source>
</evidence>
<evidence type="ECO:0000256" key="12">
    <source>
        <dbReference type="ARBA" id="ARBA00030641"/>
    </source>
</evidence>
<accession>F4GIQ7</accession>
<dbReference type="GO" id="GO:0044206">
    <property type="term" value="P:UMP salvage"/>
    <property type="evidence" value="ECO:0007669"/>
    <property type="project" value="UniProtKB-UniRule"/>
</dbReference>
<evidence type="ECO:0000256" key="9">
    <source>
        <dbReference type="ARBA" id="ARBA00022741"/>
    </source>
</evidence>
<keyword evidence="8 16" id="KW-0808">Transferase</keyword>
<dbReference type="HOGENOM" id="CLU_021278_1_2_12"/>
<dbReference type="InterPro" id="IPR006083">
    <property type="entry name" value="PRK/URK"/>
</dbReference>
<dbReference type="PANTHER" id="PTHR10285">
    <property type="entry name" value="URIDINE KINASE"/>
    <property type="match status" value="1"/>
</dbReference>
<comment type="pathway">
    <text evidence="2 16 17">Pyrimidine metabolism; UMP biosynthesis via salvage pathway; UMP from uridine: step 1/1.</text>
</comment>
<evidence type="ECO:0000256" key="16">
    <source>
        <dbReference type="HAMAP-Rule" id="MF_00551"/>
    </source>
</evidence>
<comment type="catalytic activity">
    <reaction evidence="14 17">
        <text>cytidine + ATP = CMP + ADP + H(+)</text>
        <dbReference type="Rhea" id="RHEA:24674"/>
        <dbReference type="ChEBI" id="CHEBI:15378"/>
        <dbReference type="ChEBI" id="CHEBI:17562"/>
        <dbReference type="ChEBI" id="CHEBI:30616"/>
        <dbReference type="ChEBI" id="CHEBI:60377"/>
        <dbReference type="ChEBI" id="CHEBI:456216"/>
        <dbReference type="EC" id="2.7.1.48"/>
    </reaction>
</comment>
<dbReference type="HAMAP" id="MF_00551">
    <property type="entry name" value="Uridine_kinase"/>
    <property type="match status" value="1"/>
</dbReference>